<dbReference type="PANTHER" id="PTHR43591:SF24">
    <property type="entry name" value="2-METHOXY-6-POLYPRENYL-1,4-BENZOQUINOL METHYLASE, MITOCHONDRIAL"/>
    <property type="match status" value="1"/>
</dbReference>
<evidence type="ECO:0008006" key="4">
    <source>
        <dbReference type="Google" id="ProtNLM"/>
    </source>
</evidence>
<dbReference type="Proteomes" id="UP001498421">
    <property type="component" value="Unassembled WGS sequence"/>
</dbReference>
<dbReference type="SUPFAM" id="SSF53335">
    <property type="entry name" value="S-adenosyl-L-methionine-dependent methyltransferases"/>
    <property type="match status" value="1"/>
</dbReference>
<evidence type="ECO:0000256" key="1">
    <source>
        <dbReference type="ARBA" id="ARBA00038158"/>
    </source>
</evidence>
<name>A0ABR1HTF2_9HYPO</name>
<gene>
    <name evidence="2" type="ORF">QQZ08_008751</name>
</gene>
<protein>
    <recommendedName>
        <fullName evidence="4">Methyltransferase domain-containing protein</fullName>
    </recommendedName>
</protein>
<organism evidence="2 3">
    <name type="scientific">Neonectria magnoliae</name>
    <dbReference type="NCBI Taxonomy" id="2732573"/>
    <lineage>
        <taxon>Eukaryota</taxon>
        <taxon>Fungi</taxon>
        <taxon>Dikarya</taxon>
        <taxon>Ascomycota</taxon>
        <taxon>Pezizomycotina</taxon>
        <taxon>Sordariomycetes</taxon>
        <taxon>Hypocreomycetidae</taxon>
        <taxon>Hypocreales</taxon>
        <taxon>Nectriaceae</taxon>
        <taxon>Neonectria</taxon>
    </lineage>
</organism>
<accession>A0ABR1HTF2</accession>
<proteinExistence type="inferred from homology"/>
<keyword evidence="3" id="KW-1185">Reference proteome</keyword>
<dbReference type="InterPro" id="IPR029063">
    <property type="entry name" value="SAM-dependent_MTases_sf"/>
</dbReference>
<dbReference type="Pfam" id="PF13489">
    <property type="entry name" value="Methyltransf_23"/>
    <property type="match status" value="1"/>
</dbReference>
<dbReference type="EMBL" id="JAZAVK010000093">
    <property type="protein sequence ID" value="KAK7424145.1"/>
    <property type="molecule type" value="Genomic_DNA"/>
</dbReference>
<sequence>MAPPNQPEYKVNRVLDVGTGTGIWAIDYGDEHPEADVIGVDLSPIQPSFVPPNVKFYIDDIEEPWSYAHPFNYIHCRMMTSSLASWPNFLRDCFNNLAPGGYFELQEIDLLAKSDDGTLSEESALSRCAKLLGQACIKLGRPFQDNLQLKDVLADVGFVDVVVTSFKWPTNSWPRDKKYKELGAWNNGNMAAGLEALTMAPFTRALGWSREDVDDFLAEVRKDLNSKAVHAYWPL</sequence>
<comment type="caution">
    <text evidence="2">The sequence shown here is derived from an EMBL/GenBank/DDBJ whole genome shotgun (WGS) entry which is preliminary data.</text>
</comment>
<dbReference type="PANTHER" id="PTHR43591">
    <property type="entry name" value="METHYLTRANSFERASE"/>
    <property type="match status" value="1"/>
</dbReference>
<evidence type="ECO:0000313" key="3">
    <source>
        <dbReference type="Proteomes" id="UP001498421"/>
    </source>
</evidence>
<dbReference type="CDD" id="cd02440">
    <property type="entry name" value="AdoMet_MTases"/>
    <property type="match status" value="1"/>
</dbReference>
<comment type="similarity">
    <text evidence="1">Belongs to the methyltransferase superfamily. LaeA methyltransferase family.</text>
</comment>
<evidence type="ECO:0000313" key="2">
    <source>
        <dbReference type="EMBL" id="KAK7424145.1"/>
    </source>
</evidence>
<reference evidence="2 3" key="1">
    <citation type="journal article" date="2025" name="Microbiol. Resour. Announc.">
        <title>Draft genome sequences for Neonectria magnoliae and Neonectria punicea, canker pathogens of Liriodendron tulipifera and Acer saccharum in West Virginia.</title>
        <authorList>
            <person name="Petronek H.M."/>
            <person name="Kasson M.T."/>
            <person name="Metheny A.M."/>
            <person name="Stauder C.M."/>
            <person name="Lovett B."/>
            <person name="Lynch S.C."/>
            <person name="Garnas J.R."/>
            <person name="Kasson L.R."/>
            <person name="Stajich J.E."/>
        </authorList>
    </citation>
    <scope>NUCLEOTIDE SEQUENCE [LARGE SCALE GENOMIC DNA]</scope>
    <source>
        <strain evidence="2 3">NRRL 64651</strain>
    </source>
</reference>
<dbReference type="Gene3D" id="3.40.50.150">
    <property type="entry name" value="Vaccinia Virus protein VP39"/>
    <property type="match status" value="1"/>
</dbReference>